<sequence>MASMGFSYAQIHVRQEKVRRRISEESVAATTKNKSMAEQGEEDTKNKSLMTEEQKAVRNSRTAGRIHPCTSSTAASSPTGGHY</sequence>
<reference evidence="1" key="1">
    <citation type="submission" date="2021-05" db="EMBL/GenBank/DDBJ databases">
        <authorList>
            <person name="Scholz U."/>
            <person name="Mascher M."/>
            <person name="Fiebig A."/>
        </authorList>
    </citation>
    <scope>NUCLEOTIDE SEQUENCE [LARGE SCALE GENOMIC DNA]</scope>
</reference>
<reference evidence="1" key="2">
    <citation type="submission" date="2025-09" db="UniProtKB">
        <authorList>
            <consortium name="EnsemblPlants"/>
        </authorList>
    </citation>
    <scope>IDENTIFICATION</scope>
</reference>
<evidence type="ECO:0000313" key="2">
    <source>
        <dbReference type="Proteomes" id="UP001732700"/>
    </source>
</evidence>
<protein>
    <submittedName>
        <fullName evidence="1">Uncharacterized protein</fullName>
    </submittedName>
</protein>
<name>A0ACD6A641_AVESA</name>
<keyword evidence="2" id="KW-1185">Reference proteome</keyword>
<proteinExistence type="predicted"/>
<accession>A0ACD6A641</accession>
<dbReference type="EnsemblPlants" id="AVESA.00010b.r2.7CG0704250.1">
    <property type="protein sequence ID" value="AVESA.00010b.r2.7CG0704250.1.CDS.1"/>
    <property type="gene ID" value="AVESA.00010b.r2.7CG0704250"/>
</dbReference>
<evidence type="ECO:0000313" key="1">
    <source>
        <dbReference type="EnsemblPlants" id="AVESA.00010b.r2.7CG0704250.1.CDS.1"/>
    </source>
</evidence>
<organism evidence="1 2">
    <name type="scientific">Avena sativa</name>
    <name type="common">Oat</name>
    <dbReference type="NCBI Taxonomy" id="4498"/>
    <lineage>
        <taxon>Eukaryota</taxon>
        <taxon>Viridiplantae</taxon>
        <taxon>Streptophyta</taxon>
        <taxon>Embryophyta</taxon>
        <taxon>Tracheophyta</taxon>
        <taxon>Spermatophyta</taxon>
        <taxon>Magnoliopsida</taxon>
        <taxon>Liliopsida</taxon>
        <taxon>Poales</taxon>
        <taxon>Poaceae</taxon>
        <taxon>BOP clade</taxon>
        <taxon>Pooideae</taxon>
        <taxon>Poodae</taxon>
        <taxon>Poeae</taxon>
        <taxon>Poeae Chloroplast Group 1 (Aveneae type)</taxon>
        <taxon>Aveninae</taxon>
        <taxon>Avena</taxon>
    </lineage>
</organism>
<dbReference type="Proteomes" id="UP001732700">
    <property type="component" value="Chromosome 7C"/>
</dbReference>